<proteinExistence type="predicted"/>
<dbReference type="EMBL" id="JAPKFM010000028">
    <property type="protein sequence ID" value="MCX2966557.1"/>
    <property type="molecule type" value="Genomic_DNA"/>
</dbReference>
<keyword evidence="2" id="KW-1185">Reference proteome</keyword>
<comment type="caution">
    <text evidence="1">The sequence shown here is derived from an EMBL/GenBank/DDBJ whole genome shotgun (WGS) entry which is preliminary data.</text>
</comment>
<dbReference type="Gene3D" id="3.30.530.20">
    <property type="match status" value="1"/>
</dbReference>
<evidence type="ECO:0000313" key="2">
    <source>
        <dbReference type="Proteomes" id="UP001143347"/>
    </source>
</evidence>
<accession>A0A9X3D8A7</accession>
<dbReference type="Proteomes" id="UP001143347">
    <property type="component" value="Unassembled WGS sequence"/>
</dbReference>
<dbReference type="RefSeq" id="WP_266063398.1">
    <property type="nucleotide sequence ID" value="NZ_JAPKFM010000028.1"/>
</dbReference>
<name>A0A9X3D8A7_9ACTN</name>
<gene>
    <name evidence="1" type="ORF">OSB52_20970</name>
</gene>
<organism evidence="1 2">
    <name type="scientific">Gordonia aquimaris</name>
    <dbReference type="NCBI Taxonomy" id="2984863"/>
    <lineage>
        <taxon>Bacteria</taxon>
        <taxon>Bacillati</taxon>
        <taxon>Actinomycetota</taxon>
        <taxon>Actinomycetes</taxon>
        <taxon>Mycobacteriales</taxon>
        <taxon>Gordoniaceae</taxon>
        <taxon>Gordonia</taxon>
    </lineage>
</organism>
<dbReference type="AlphaFoldDB" id="A0A9X3D8A7"/>
<dbReference type="InterPro" id="IPR023393">
    <property type="entry name" value="START-like_dom_sf"/>
</dbReference>
<dbReference type="InterPro" id="IPR019587">
    <property type="entry name" value="Polyketide_cyclase/dehydratase"/>
</dbReference>
<reference evidence="1" key="1">
    <citation type="submission" date="2022-10" db="EMBL/GenBank/DDBJ databases">
        <title>WGS of marine actinomycetes from Thailand.</title>
        <authorList>
            <person name="Thawai C."/>
        </authorList>
    </citation>
    <scope>NUCLEOTIDE SEQUENCE</scope>
    <source>
        <strain evidence="1">SW21</strain>
    </source>
</reference>
<dbReference type="CDD" id="cd08865">
    <property type="entry name" value="SRPBCC_10"/>
    <property type="match status" value="1"/>
</dbReference>
<dbReference type="Pfam" id="PF10604">
    <property type="entry name" value="Polyketide_cyc2"/>
    <property type="match status" value="1"/>
</dbReference>
<protein>
    <submittedName>
        <fullName evidence="1">SRPBCC family protein</fullName>
    </submittedName>
</protein>
<evidence type="ECO:0000313" key="1">
    <source>
        <dbReference type="EMBL" id="MCX2966557.1"/>
    </source>
</evidence>
<sequence>MVDVSTEITIGRPVAEVAAYARDPTNATHWYANIESSRLLTPPPLAVGSRISFVAHFLGRRLEYTYEVVEMVGDHRFVMRTADGPFAMETTYSWEPLATDATRMTLRNRGQPTGFGAAVALLMGPAIRWANRKDLRRIKAVLEDTH</sequence>
<dbReference type="SUPFAM" id="SSF55961">
    <property type="entry name" value="Bet v1-like"/>
    <property type="match status" value="1"/>
</dbReference>